<dbReference type="SUPFAM" id="SSF103088">
    <property type="entry name" value="OmpA-like"/>
    <property type="match status" value="1"/>
</dbReference>
<feature type="chain" id="PRO_5004171311" evidence="6">
    <location>
        <begin position="24"/>
        <end position="466"/>
    </location>
</feature>
<evidence type="ECO:0000256" key="6">
    <source>
        <dbReference type="SAM" id="SignalP"/>
    </source>
</evidence>
<dbReference type="InterPro" id="IPR006664">
    <property type="entry name" value="OMP_bac"/>
</dbReference>
<evidence type="ECO:0000256" key="3">
    <source>
        <dbReference type="ARBA" id="ARBA00023237"/>
    </source>
</evidence>
<dbReference type="Proteomes" id="UP000005297">
    <property type="component" value="Unassembled WGS sequence"/>
</dbReference>
<keyword evidence="9" id="KW-1185">Reference proteome</keyword>
<evidence type="ECO:0000259" key="7">
    <source>
        <dbReference type="PROSITE" id="PS51123"/>
    </source>
</evidence>
<comment type="caution">
    <text evidence="8">The sequence shown here is derived from an EMBL/GenBank/DDBJ whole genome shotgun (WGS) entry which is preliminary data.</text>
</comment>
<evidence type="ECO:0000256" key="2">
    <source>
        <dbReference type="ARBA" id="ARBA00023136"/>
    </source>
</evidence>
<dbReference type="PROSITE" id="PS51123">
    <property type="entry name" value="OMPA_2"/>
    <property type="match status" value="1"/>
</dbReference>
<comment type="subcellular location">
    <subcellularLocation>
        <location evidence="1">Cell outer membrane</location>
    </subcellularLocation>
</comment>
<dbReference type="STRING" id="314344.AL013_07120"/>
<protein>
    <submittedName>
        <fullName evidence="8">Outer membrane protein and related peptidoglycan-associated (Lipo)protein</fullName>
    </submittedName>
</protein>
<dbReference type="Pfam" id="PF00691">
    <property type="entry name" value="OmpA"/>
    <property type="match status" value="1"/>
</dbReference>
<dbReference type="CDD" id="cd07185">
    <property type="entry name" value="OmpA_C-like"/>
    <property type="match status" value="1"/>
</dbReference>
<dbReference type="HOGENOM" id="CLU_586355_0_0_0"/>
<organism evidence="8 9">
    <name type="scientific">Mariprofundus ferrooxydans PV-1</name>
    <dbReference type="NCBI Taxonomy" id="314345"/>
    <lineage>
        <taxon>Bacteria</taxon>
        <taxon>Pseudomonadati</taxon>
        <taxon>Pseudomonadota</taxon>
        <taxon>Candidatius Mariprofundia</taxon>
        <taxon>Mariprofundales</taxon>
        <taxon>Mariprofundaceae</taxon>
        <taxon>Mariprofundus</taxon>
    </lineage>
</organism>
<evidence type="ECO:0000313" key="8">
    <source>
        <dbReference type="EMBL" id="EAU53353.1"/>
    </source>
</evidence>
<feature type="coiled-coil region" evidence="5">
    <location>
        <begin position="269"/>
        <end position="296"/>
    </location>
</feature>
<evidence type="ECO:0000256" key="5">
    <source>
        <dbReference type="SAM" id="Coils"/>
    </source>
</evidence>
<proteinExistence type="predicted"/>
<dbReference type="PANTHER" id="PTHR30329:SF21">
    <property type="entry name" value="LIPOPROTEIN YIAD-RELATED"/>
    <property type="match status" value="1"/>
</dbReference>
<dbReference type="Gene3D" id="3.30.1330.60">
    <property type="entry name" value="OmpA-like domain"/>
    <property type="match status" value="1"/>
</dbReference>
<dbReference type="GO" id="GO:0009279">
    <property type="term" value="C:cell outer membrane"/>
    <property type="evidence" value="ECO:0007669"/>
    <property type="project" value="UniProtKB-SubCell"/>
</dbReference>
<reference evidence="8 9" key="1">
    <citation type="submission" date="2006-09" db="EMBL/GenBank/DDBJ databases">
        <authorList>
            <person name="Emerson D."/>
            <person name="Ferriera S."/>
            <person name="Johnson J."/>
            <person name="Kravitz S."/>
            <person name="Halpern A."/>
            <person name="Remington K."/>
            <person name="Beeson K."/>
            <person name="Tran B."/>
            <person name="Rogers Y.-H."/>
            <person name="Friedman R."/>
            <person name="Venter J.C."/>
        </authorList>
    </citation>
    <scope>NUCLEOTIDE SEQUENCE [LARGE SCALE GENOMIC DNA]</scope>
    <source>
        <strain evidence="8 9">PV-1</strain>
    </source>
</reference>
<evidence type="ECO:0000256" key="1">
    <source>
        <dbReference type="ARBA" id="ARBA00004442"/>
    </source>
</evidence>
<sequence length="466" mass="51101">MHKIITGGLLIAAMALTSISVQAGESAPLLGEAEAVRAQELSPLAYKAAKDAYTQNNTAEADKYAQQAITNSLTMSKNFPKLIESRDRMRASGTANVRRDLTERAEEAFARVVAEVESGDIRRARKESEQAKLLTYQAEVVAAREQLTRPIARAIAEARKEGGKTYAPASFAKASDGLKKVDRLVSSNPAARGQLYNESRNSIESARTSQQIAGLGKQLKKKPANVEAWVNSRNSDMETIALALKLNLDNTASPGERVKLITEAIGQMRSNYDLQLADARQQIDTLQGNLSELDDTRSSLGQARYKLQIKREAEAKIAQLAKLFDPSQVELFLTTDADVIIRMKSIHFPSGSAIIPSESYDLLELASKAIDLFGDRAVRVEGHTDSMGNDEYNQNLSERRATTVKEYLDARFSNNKRTITSIGFGENKPIANNEKAEGRSKNRRIDIVLLAPVMEAPADAGQQTDM</sequence>
<keyword evidence="2 4" id="KW-0472">Membrane</keyword>
<name>Q0EVP6_9PROT</name>
<evidence type="ECO:0000256" key="4">
    <source>
        <dbReference type="PROSITE-ProRule" id="PRU00473"/>
    </source>
</evidence>
<dbReference type="InParanoid" id="Q0EVP6"/>
<evidence type="ECO:0000313" key="9">
    <source>
        <dbReference type="Proteomes" id="UP000005297"/>
    </source>
</evidence>
<keyword evidence="6" id="KW-0732">Signal</keyword>
<accession>Q0EVP6</accession>
<dbReference type="PRINTS" id="PR01021">
    <property type="entry name" value="OMPADOMAIN"/>
</dbReference>
<dbReference type="RefSeq" id="WP_009849507.1">
    <property type="nucleotide sequence ID" value="NZ_DS022294.1"/>
</dbReference>
<gene>
    <name evidence="8" type="ORF">SPV1_09964</name>
</gene>
<feature type="domain" description="OmpA-like" evidence="7">
    <location>
        <begin position="335"/>
        <end position="453"/>
    </location>
</feature>
<dbReference type="EMBL" id="AATS01000028">
    <property type="protein sequence ID" value="EAU53353.1"/>
    <property type="molecule type" value="Genomic_DNA"/>
</dbReference>
<dbReference type="InterPro" id="IPR036737">
    <property type="entry name" value="OmpA-like_sf"/>
</dbReference>
<dbReference type="InterPro" id="IPR006665">
    <property type="entry name" value="OmpA-like"/>
</dbReference>
<feature type="signal peptide" evidence="6">
    <location>
        <begin position="1"/>
        <end position="23"/>
    </location>
</feature>
<dbReference type="InterPro" id="IPR050330">
    <property type="entry name" value="Bact_OuterMem_StrucFunc"/>
</dbReference>
<dbReference type="PANTHER" id="PTHR30329">
    <property type="entry name" value="STATOR ELEMENT OF FLAGELLAR MOTOR COMPLEX"/>
    <property type="match status" value="1"/>
</dbReference>
<keyword evidence="3" id="KW-0998">Cell outer membrane</keyword>
<keyword evidence="5" id="KW-0175">Coiled coil</keyword>
<dbReference type="eggNOG" id="COG2885">
    <property type="taxonomic scope" value="Bacteria"/>
</dbReference>
<dbReference type="AlphaFoldDB" id="Q0EVP6"/>
<dbReference type="OrthoDB" id="5291234at2"/>